<proteinExistence type="inferred from homology"/>
<dbReference type="InterPro" id="IPR050051">
    <property type="entry name" value="EccE_dom"/>
</dbReference>
<evidence type="ECO:0000313" key="11">
    <source>
        <dbReference type="Proteomes" id="UP001589710"/>
    </source>
</evidence>
<evidence type="ECO:0000256" key="5">
    <source>
        <dbReference type="ARBA" id="ARBA00022989"/>
    </source>
</evidence>
<comment type="similarity">
    <text evidence="2">Belongs to the EccE family.</text>
</comment>
<comment type="subcellular location">
    <subcellularLocation>
        <location evidence="1">Cell membrane</location>
    </subcellularLocation>
</comment>
<reference evidence="10 11" key="1">
    <citation type="submission" date="2024-09" db="EMBL/GenBank/DDBJ databases">
        <authorList>
            <person name="Sun Q."/>
            <person name="Mori K."/>
        </authorList>
    </citation>
    <scope>NUCLEOTIDE SEQUENCE [LARGE SCALE GENOMIC DNA]</scope>
    <source>
        <strain evidence="10 11">JCM 3331</strain>
    </source>
</reference>
<organism evidence="10 11">
    <name type="scientific">Streptomyces yanii</name>
    <dbReference type="NCBI Taxonomy" id="78510"/>
    <lineage>
        <taxon>Bacteria</taxon>
        <taxon>Bacillati</taxon>
        <taxon>Actinomycetota</taxon>
        <taxon>Actinomycetes</taxon>
        <taxon>Kitasatosporales</taxon>
        <taxon>Streptomycetaceae</taxon>
        <taxon>Streptomyces</taxon>
    </lineage>
</organism>
<evidence type="ECO:0000256" key="8">
    <source>
        <dbReference type="SAM" id="Phobius"/>
    </source>
</evidence>
<accession>A0ABV5RC93</accession>
<evidence type="ECO:0000256" key="2">
    <source>
        <dbReference type="ARBA" id="ARBA00007759"/>
    </source>
</evidence>
<name>A0ABV5RC93_9ACTN</name>
<feature type="transmembrane region" description="Helical" evidence="8">
    <location>
        <begin position="81"/>
        <end position="98"/>
    </location>
</feature>
<keyword evidence="4 8" id="KW-0812">Transmembrane</keyword>
<keyword evidence="3" id="KW-1003">Cell membrane</keyword>
<keyword evidence="6 8" id="KW-0472">Membrane</keyword>
<feature type="domain" description="Type VII secretion system protein EccE" evidence="9">
    <location>
        <begin position="242"/>
        <end position="349"/>
    </location>
</feature>
<evidence type="ECO:0000313" key="10">
    <source>
        <dbReference type="EMBL" id="MFB9575417.1"/>
    </source>
</evidence>
<feature type="compositionally biased region" description="Polar residues" evidence="7">
    <location>
        <begin position="14"/>
        <end position="26"/>
    </location>
</feature>
<comment type="caution">
    <text evidence="10">The sequence shown here is derived from an EMBL/GenBank/DDBJ whole genome shotgun (WGS) entry which is preliminary data.</text>
</comment>
<keyword evidence="5 8" id="KW-1133">Transmembrane helix</keyword>
<dbReference type="NCBIfam" id="TIGR03923">
    <property type="entry name" value="T7SS_EccE"/>
    <property type="match status" value="1"/>
</dbReference>
<gene>
    <name evidence="10" type="primary">eccE</name>
    <name evidence="10" type="ORF">ACFFTL_24765</name>
</gene>
<sequence>MVGSATRTRPAGNTRPSDPPRTTGTAASGVPDRGAHGPGGQAVTRLNGRPGLIGSFRLQQLVLIEIAAALLFAAWVVEPLLLVPATVFAALLVMLAVVRRRRRSLPEWLATALALRARTRRAASLVPPAGTEPGIAPVVECEPALRTYAFSDRDRRPVGMIGDGTFVTAVLQVESDATALRPDRSARPLPLALVGDVLHVDGIRLESAQIVQHTQPAPAPHLPARSIAVRNYTPLQAQTGSPALRITWIALKLDPELCPEAVQARGSGIVGAQKCVVRAADQLASRLTGAGFRATVLTEQELTSAIATSACVSQTAMAQAGRTGSPVQRTEETSRTWRCDDRHHTTYWVGRWPQFGSGAGNGGASMPQLVALLTSMPALATTFSLTMSHTARQEISIAGHVRVTGRSDEELLAARHELERTARGVKTSLVRLDREQLPGMLATLPLGGTR</sequence>
<evidence type="ECO:0000256" key="6">
    <source>
        <dbReference type="ARBA" id="ARBA00023136"/>
    </source>
</evidence>
<dbReference type="RefSeq" id="WP_345514423.1">
    <property type="nucleotide sequence ID" value="NZ_BAAAXD010000027.1"/>
</dbReference>
<evidence type="ECO:0000256" key="3">
    <source>
        <dbReference type="ARBA" id="ARBA00022475"/>
    </source>
</evidence>
<evidence type="ECO:0000256" key="4">
    <source>
        <dbReference type="ARBA" id="ARBA00022692"/>
    </source>
</evidence>
<feature type="region of interest" description="Disordered" evidence="7">
    <location>
        <begin position="1"/>
        <end position="43"/>
    </location>
</feature>
<keyword evidence="11" id="KW-1185">Reference proteome</keyword>
<dbReference type="Proteomes" id="UP001589710">
    <property type="component" value="Unassembled WGS sequence"/>
</dbReference>
<evidence type="ECO:0000256" key="1">
    <source>
        <dbReference type="ARBA" id="ARBA00004236"/>
    </source>
</evidence>
<dbReference type="InterPro" id="IPR021368">
    <property type="entry name" value="T7SS_EccE"/>
</dbReference>
<dbReference type="EMBL" id="JBHMCG010000100">
    <property type="protein sequence ID" value="MFB9575417.1"/>
    <property type="molecule type" value="Genomic_DNA"/>
</dbReference>
<protein>
    <submittedName>
        <fullName evidence="10">Type VII secretion protein EccE</fullName>
    </submittedName>
</protein>
<evidence type="ECO:0000259" key="9">
    <source>
        <dbReference type="Pfam" id="PF11203"/>
    </source>
</evidence>
<dbReference type="Pfam" id="PF11203">
    <property type="entry name" value="EccE"/>
    <property type="match status" value="1"/>
</dbReference>
<evidence type="ECO:0000256" key="7">
    <source>
        <dbReference type="SAM" id="MobiDB-lite"/>
    </source>
</evidence>